<dbReference type="InterPro" id="IPR005746">
    <property type="entry name" value="Thioredoxin"/>
</dbReference>
<reference evidence="10 11" key="1">
    <citation type="submission" date="2024-11" db="EMBL/GenBank/DDBJ databases">
        <authorList>
            <person name="Heng Y.C."/>
            <person name="Lim A.C.H."/>
            <person name="Lee J.K.Y."/>
            <person name="Kittelmann S."/>
        </authorList>
    </citation>
    <scope>NUCLEOTIDE SEQUENCE [LARGE SCALE GENOMIC DNA]</scope>
    <source>
        <strain evidence="10 11">WILCCON 0185</strain>
    </source>
</reference>
<evidence type="ECO:0000256" key="4">
    <source>
        <dbReference type="ARBA" id="ARBA00022982"/>
    </source>
</evidence>
<dbReference type="InterPro" id="IPR036249">
    <property type="entry name" value="Thioredoxin-like_sf"/>
</dbReference>
<sequence>MNINQLNFNEIINSDTPVIVDFWAPWCGPCKMLGPVIEEIGNELEGKAIVGKLNVDENQDIAMKYNVFSIPTVIIFKNGKAIDQFVGFMPKAPILAKLQKHINM</sequence>
<evidence type="ECO:0000256" key="8">
    <source>
        <dbReference type="PIRNR" id="PIRNR000077"/>
    </source>
</evidence>
<evidence type="ECO:0000259" key="9">
    <source>
        <dbReference type="PROSITE" id="PS51352"/>
    </source>
</evidence>
<accession>A0ABW8T1J4</accession>
<dbReference type="CDD" id="cd02947">
    <property type="entry name" value="TRX_family"/>
    <property type="match status" value="1"/>
</dbReference>
<comment type="caution">
    <text evidence="10">The sequence shown here is derived from an EMBL/GenBank/DDBJ whole genome shotgun (WGS) entry which is preliminary data.</text>
</comment>
<dbReference type="PANTHER" id="PTHR45663:SF11">
    <property type="entry name" value="GEO12009P1"/>
    <property type="match status" value="1"/>
</dbReference>
<keyword evidence="3" id="KW-0813">Transport</keyword>
<keyword evidence="6" id="KW-0676">Redox-active center</keyword>
<comment type="similarity">
    <text evidence="1 8">Belongs to the thioredoxin family.</text>
</comment>
<evidence type="ECO:0000256" key="5">
    <source>
        <dbReference type="ARBA" id="ARBA00023157"/>
    </source>
</evidence>
<dbReference type="NCBIfam" id="TIGR01068">
    <property type="entry name" value="thioredoxin"/>
    <property type="match status" value="1"/>
</dbReference>
<evidence type="ECO:0000256" key="7">
    <source>
        <dbReference type="NCBIfam" id="TIGR01068"/>
    </source>
</evidence>
<dbReference type="InterPro" id="IPR013766">
    <property type="entry name" value="Thioredoxin_domain"/>
</dbReference>
<dbReference type="InterPro" id="IPR017937">
    <property type="entry name" value="Thioredoxin_CS"/>
</dbReference>
<protein>
    <recommendedName>
        <fullName evidence="2 7">Thioredoxin</fullName>
    </recommendedName>
</protein>
<gene>
    <name evidence="10" type="primary">trxA</name>
    <name evidence="10" type="ORF">ACJDUG_04795</name>
</gene>
<dbReference type="PRINTS" id="PR00421">
    <property type="entry name" value="THIOREDOXIN"/>
</dbReference>
<dbReference type="PIRSF" id="PIRSF000077">
    <property type="entry name" value="Thioredoxin"/>
    <property type="match status" value="1"/>
</dbReference>
<dbReference type="SUPFAM" id="SSF52833">
    <property type="entry name" value="Thioredoxin-like"/>
    <property type="match status" value="1"/>
</dbReference>
<dbReference type="PROSITE" id="PS51352">
    <property type="entry name" value="THIOREDOXIN_2"/>
    <property type="match status" value="1"/>
</dbReference>
<dbReference type="RefSeq" id="WP_406768771.1">
    <property type="nucleotide sequence ID" value="NZ_JBJHZZ010000002.1"/>
</dbReference>
<dbReference type="PROSITE" id="PS00194">
    <property type="entry name" value="THIOREDOXIN_1"/>
    <property type="match status" value="1"/>
</dbReference>
<evidence type="ECO:0000313" key="10">
    <source>
        <dbReference type="EMBL" id="MFL0246297.1"/>
    </source>
</evidence>
<evidence type="ECO:0000256" key="3">
    <source>
        <dbReference type="ARBA" id="ARBA00022448"/>
    </source>
</evidence>
<evidence type="ECO:0000313" key="11">
    <source>
        <dbReference type="Proteomes" id="UP001623591"/>
    </source>
</evidence>
<dbReference type="Gene3D" id="3.40.30.10">
    <property type="entry name" value="Glutaredoxin"/>
    <property type="match status" value="1"/>
</dbReference>
<dbReference type="Proteomes" id="UP001623591">
    <property type="component" value="Unassembled WGS sequence"/>
</dbReference>
<name>A0ABW8T1J4_9CLOT</name>
<evidence type="ECO:0000256" key="1">
    <source>
        <dbReference type="ARBA" id="ARBA00008987"/>
    </source>
</evidence>
<organism evidence="10 11">
    <name type="scientific">Candidatus Clostridium stratigraminis</name>
    <dbReference type="NCBI Taxonomy" id="3381661"/>
    <lineage>
        <taxon>Bacteria</taxon>
        <taxon>Bacillati</taxon>
        <taxon>Bacillota</taxon>
        <taxon>Clostridia</taxon>
        <taxon>Eubacteriales</taxon>
        <taxon>Clostridiaceae</taxon>
        <taxon>Clostridium</taxon>
    </lineage>
</organism>
<dbReference type="PANTHER" id="PTHR45663">
    <property type="entry name" value="GEO12009P1"/>
    <property type="match status" value="1"/>
</dbReference>
<evidence type="ECO:0000256" key="6">
    <source>
        <dbReference type="ARBA" id="ARBA00023284"/>
    </source>
</evidence>
<dbReference type="EMBL" id="JBJHZZ010000002">
    <property type="protein sequence ID" value="MFL0246297.1"/>
    <property type="molecule type" value="Genomic_DNA"/>
</dbReference>
<keyword evidence="5" id="KW-1015">Disulfide bond</keyword>
<dbReference type="Pfam" id="PF00085">
    <property type="entry name" value="Thioredoxin"/>
    <property type="match status" value="1"/>
</dbReference>
<proteinExistence type="inferred from homology"/>
<keyword evidence="11" id="KW-1185">Reference proteome</keyword>
<evidence type="ECO:0000256" key="2">
    <source>
        <dbReference type="ARBA" id="ARBA00020570"/>
    </source>
</evidence>
<keyword evidence="4" id="KW-0249">Electron transport</keyword>
<feature type="domain" description="Thioredoxin" evidence="9">
    <location>
        <begin position="1"/>
        <end position="103"/>
    </location>
</feature>